<dbReference type="Proteomes" id="UP000681722">
    <property type="component" value="Unassembled WGS sequence"/>
</dbReference>
<sequence>MICDGELAHANFSQSGLAISLSSQEAISEKDKDENSNDQVISQMLLVCCWRTIKQISSLLSRLETNWNKICSE</sequence>
<evidence type="ECO:0000313" key="3">
    <source>
        <dbReference type="EMBL" id="CAF3675094.1"/>
    </source>
</evidence>
<accession>A0A813YXV1</accession>
<organism evidence="2 4">
    <name type="scientific">Didymodactylos carnosus</name>
    <dbReference type="NCBI Taxonomy" id="1234261"/>
    <lineage>
        <taxon>Eukaryota</taxon>
        <taxon>Metazoa</taxon>
        <taxon>Spiralia</taxon>
        <taxon>Gnathifera</taxon>
        <taxon>Rotifera</taxon>
        <taxon>Eurotatoria</taxon>
        <taxon>Bdelloidea</taxon>
        <taxon>Philodinida</taxon>
        <taxon>Philodinidae</taxon>
        <taxon>Didymodactylos</taxon>
    </lineage>
</organism>
<dbReference type="AlphaFoldDB" id="A0A813YXV1"/>
<keyword evidence="4" id="KW-1185">Reference proteome</keyword>
<proteinExistence type="predicted"/>
<dbReference type="InterPro" id="IPR019442">
    <property type="entry name" value="THADA/TRM732_DUF2428"/>
</dbReference>
<protein>
    <recommendedName>
        <fullName evidence="1">DUF2428 domain-containing protein</fullName>
    </recommendedName>
</protein>
<dbReference type="Proteomes" id="UP000663829">
    <property type="component" value="Unassembled WGS sequence"/>
</dbReference>
<comment type="caution">
    <text evidence="2">The sequence shown here is derived from an EMBL/GenBank/DDBJ whole genome shotgun (WGS) entry which is preliminary data.</text>
</comment>
<dbReference type="Pfam" id="PF10350">
    <property type="entry name" value="DUF2428"/>
    <property type="match status" value="1"/>
</dbReference>
<name>A0A813YXV1_9BILA</name>
<evidence type="ECO:0000313" key="2">
    <source>
        <dbReference type="EMBL" id="CAF0890735.1"/>
    </source>
</evidence>
<evidence type="ECO:0000259" key="1">
    <source>
        <dbReference type="Pfam" id="PF10350"/>
    </source>
</evidence>
<dbReference type="EMBL" id="CAJNOQ010001380">
    <property type="protein sequence ID" value="CAF0890735.1"/>
    <property type="molecule type" value="Genomic_DNA"/>
</dbReference>
<evidence type="ECO:0000313" key="4">
    <source>
        <dbReference type="Proteomes" id="UP000663829"/>
    </source>
</evidence>
<feature type="domain" description="DUF2428" evidence="1">
    <location>
        <begin position="27"/>
        <end position="63"/>
    </location>
</feature>
<dbReference type="OrthoDB" id="73997at2759"/>
<dbReference type="EMBL" id="CAJOBC010001380">
    <property type="protein sequence ID" value="CAF3675094.1"/>
    <property type="molecule type" value="Genomic_DNA"/>
</dbReference>
<reference evidence="2" key="1">
    <citation type="submission" date="2021-02" db="EMBL/GenBank/DDBJ databases">
        <authorList>
            <person name="Nowell W R."/>
        </authorList>
    </citation>
    <scope>NUCLEOTIDE SEQUENCE</scope>
</reference>
<gene>
    <name evidence="2" type="ORF">GPM918_LOCUS8107</name>
    <name evidence="3" type="ORF">SRO942_LOCUS8107</name>
</gene>